<dbReference type="SMART" id="SM00382">
    <property type="entry name" value="AAA"/>
    <property type="match status" value="1"/>
</dbReference>
<keyword evidence="1" id="KW-0547">Nucleotide-binding</keyword>
<dbReference type="PANTHER" id="PTHR43158:SF1">
    <property type="entry name" value="ABC TRANSPORTER, ATP-BINDING PROTEIN"/>
    <property type="match status" value="1"/>
</dbReference>
<dbReference type="OrthoDB" id="9804819at2"/>
<dbReference type="Gene3D" id="3.40.50.300">
    <property type="entry name" value="P-loop containing nucleotide triphosphate hydrolases"/>
    <property type="match status" value="1"/>
</dbReference>
<evidence type="ECO:0000256" key="2">
    <source>
        <dbReference type="ARBA" id="ARBA00022840"/>
    </source>
</evidence>
<dbReference type="GO" id="GO:0016887">
    <property type="term" value="F:ATP hydrolysis activity"/>
    <property type="evidence" value="ECO:0007669"/>
    <property type="project" value="InterPro"/>
</dbReference>
<dbReference type="PANTHER" id="PTHR43158">
    <property type="entry name" value="SKFA PEPTIDE EXPORT ATP-BINDING PROTEIN SKFE"/>
    <property type="match status" value="1"/>
</dbReference>
<feature type="domain" description="ABC transporter" evidence="3">
    <location>
        <begin position="6"/>
        <end position="229"/>
    </location>
</feature>
<dbReference type="InterPro" id="IPR017871">
    <property type="entry name" value="ABC_transporter-like_CS"/>
</dbReference>
<name>A0A1H9WDW7_9BACI</name>
<keyword evidence="2 4" id="KW-0067">ATP-binding</keyword>
<proteinExistence type="predicted"/>
<reference evidence="5" key="1">
    <citation type="submission" date="2016-10" db="EMBL/GenBank/DDBJ databases">
        <authorList>
            <person name="Varghese N."/>
            <person name="Submissions S."/>
        </authorList>
    </citation>
    <scope>NUCLEOTIDE SEQUENCE [LARGE SCALE GENOMIC DNA]</scope>
    <source>
        <strain evidence="5">S9</strain>
    </source>
</reference>
<dbReference type="SUPFAM" id="SSF52540">
    <property type="entry name" value="P-loop containing nucleoside triphosphate hydrolases"/>
    <property type="match status" value="1"/>
</dbReference>
<protein>
    <submittedName>
        <fullName evidence="4">ABC-2 type transport system ATP-binding protein</fullName>
    </submittedName>
</protein>
<organism evidence="4 5">
    <name type="scientific">Salipaludibacillus aurantiacus</name>
    <dbReference type="NCBI Taxonomy" id="1601833"/>
    <lineage>
        <taxon>Bacteria</taxon>
        <taxon>Bacillati</taxon>
        <taxon>Bacillota</taxon>
        <taxon>Bacilli</taxon>
        <taxon>Bacillales</taxon>
        <taxon>Bacillaceae</taxon>
    </lineage>
</organism>
<dbReference type="InterPro" id="IPR003593">
    <property type="entry name" value="AAA+_ATPase"/>
</dbReference>
<keyword evidence="5" id="KW-1185">Reference proteome</keyword>
<dbReference type="RefSeq" id="WP_093054590.1">
    <property type="nucleotide sequence ID" value="NZ_FOGT01000016.1"/>
</dbReference>
<dbReference type="Proteomes" id="UP000198571">
    <property type="component" value="Unassembled WGS sequence"/>
</dbReference>
<dbReference type="PROSITE" id="PS50893">
    <property type="entry name" value="ABC_TRANSPORTER_2"/>
    <property type="match status" value="1"/>
</dbReference>
<dbReference type="InterPro" id="IPR003439">
    <property type="entry name" value="ABC_transporter-like_ATP-bd"/>
</dbReference>
<dbReference type="PROSITE" id="PS00211">
    <property type="entry name" value="ABC_TRANSPORTER_1"/>
    <property type="match status" value="1"/>
</dbReference>
<evidence type="ECO:0000313" key="5">
    <source>
        <dbReference type="Proteomes" id="UP000198571"/>
    </source>
</evidence>
<sequence length="233" mass="26108">MNEPEIYLKNVTKKYLRQPALENISFQLKGSGVYGVLGENGSGKTTLLKLIAGLLRPSSGTVKVMHRPVSRLSSKDIAYLSDADSLYSFQSAQQLIHFWEKVAPDFSKDKAFSMIRELNLDVNMKIKNLSKGNRARLKLVIALSRQVPVLVMDEPLSGLDPLVREDILKLIVMNADVEQQLLILSTHEVSEVEAFLDHVIFMKDGKCILEENAEVLREQKGQSLVATMREVLA</sequence>
<evidence type="ECO:0000313" key="4">
    <source>
        <dbReference type="EMBL" id="SES32108.1"/>
    </source>
</evidence>
<dbReference type="Pfam" id="PF00005">
    <property type="entry name" value="ABC_tran"/>
    <property type="match status" value="1"/>
</dbReference>
<accession>A0A1H9WDW7</accession>
<dbReference type="InterPro" id="IPR027417">
    <property type="entry name" value="P-loop_NTPase"/>
</dbReference>
<evidence type="ECO:0000256" key="1">
    <source>
        <dbReference type="ARBA" id="ARBA00022741"/>
    </source>
</evidence>
<dbReference type="GO" id="GO:0005524">
    <property type="term" value="F:ATP binding"/>
    <property type="evidence" value="ECO:0007669"/>
    <property type="project" value="UniProtKB-KW"/>
</dbReference>
<evidence type="ECO:0000259" key="3">
    <source>
        <dbReference type="PROSITE" id="PS50893"/>
    </source>
</evidence>
<dbReference type="STRING" id="1601833.SAMN05518684_11661"/>
<dbReference type="CDD" id="cd03230">
    <property type="entry name" value="ABC_DR_subfamily_A"/>
    <property type="match status" value="1"/>
</dbReference>
<dbReference type="AlphaFoldDB" id="A0A1H9WDW7"/>
<gene>
    <name evidence="4" type="ORF">SAMN05518684_11661</name>
</gene>
<dbReference type="EMBL" id="FOGT01000016">
    <property type="protein sequence ID" value="SES32108.1"/>
    <property type="molecule type" value="Genomic_DNA"/>
</dbReference>